<name>A0A286ULM8_9AGAM</name>
<reference evidence="1 2" key="1">
    <citation type="journal article" date="2017" name="Mol. Ecol.">
        <title>Comparative and population genomic landscape of Phellinus noxius: A hypervariable fungus causing root rot in trees.</title>
        <authorList>
            <person name="Chung C.L."/>
            <person name="Lee T.J."/>
            <person name="Akiba M."/>
            <person name="Lee H.H."/>
            <person name="Kuo T.H."/>
            <person name="Liu D."/>
            <person name="Ke H.M."/>
            <person name="Yokoi T."/>
            <person name="Roa M.B."/>
            <person name="Lu M.J."/>
            <person name="Chang Y.Y."/>
            <person name="Ann P.J."/>
            <person name="Tsai J.N."/>
            <person name="Chen C.Y."/>
            <person name="Tzean S.S."/>
            <person name="Ota Y."/>
            <person name="Hattori T."/>
            <person name="Sahashi N."/>
            <person name="Liou R.F."/>
            <person name="Kikuchi T."/>
            <person name="Tsai I.J."/>
        </authorList>
    </citation>
    <scope>NUCLEOTIDE SEQUENCE [LARGE SCALE GENOMIC DNA]</scope>
    <source>
        <strain evidence="1 2">FFPRI411160</strain>
    </source>
</reference>
<evidence type="ECO:0000313" key="2">
    <source>
        <dbReference type="Proteomes" id="UP000217199"/>
    </source>
</evidence>
<gene>
    <name evidence="1" type="ORF">PNOK_0314400</name>
</gene>
<keyword evidence="2" id="KW-1185">Reference proteome</keyword>
<dbReference type="InParanoid" id="A0A286ULM8"/>
<evidence type="ECO:0000313" key="1">
    <source>
        <dbReference type="EMBL" id="PAV20517.1"/>
    </source>
</evidence>
<proteinExistence type="predicted"/>
<dbReference type="EMBL" id="NBII01000003">
    <property type="protein sequence ID" value="PAV20517.1"/>
    <property type="molecule type" value="Genomic_DNA"/>
</dbReference>
<sequence length="346" mass="40568">METVLIDLRLECDGYIEVFEEFLENELSENTSFDIYLPLLITQEYLPNPVWDSHIPLILRHIQRLKTLYIDLIDLSVAGSWGFETKNGHKFDSGVFNSLKELHIIEYLHREHWDCSAATDATVPFYNNWIFPNVEYLHTEMHIPPSGVFRNLTTLFLDFSLNTDPRNTRIQAPYTNQTEFTRLKEFLESCLELKELTIRINQYSFQDTSIFFEHFTPDEVSCLKSVERFKLEGVSSDEDVFLAAYVTLLHLELQNVKTAEFCFQPSKRHMYFENGWMNYLLPGVGSCSFANLEYLFLNHGVPGDYNLSPLFVFFPKLRILDTVSEGNMISSIHRTNEEDDQYNFFF</sequence>
<comment type="caution">
    <text evidence="1">The sequence shown here is derived from an EMBL/GenBank/DDBJ whole genome shotgun (WGS) entry which is preliminary data.</text>
</comment>
<dbReference type="Proteomes" id="UP000217199">
    <property type="component" value="Unassembled WGS sequence"/>
</dbReference>
<dbReference type="SUPFAM" id="SSF52047">
    <property type="entry name" value="RNI-like"/>
    <property type="match status" value="1"/>
</dbReference>
<protein>
    <submittedName>
        <fullName evidence="1">Uncharacterized protein</fullName>
    </submittedName>
</protein>
<organism evidence="1 2">
    <name type="scientific">Pyrrhoderma noxium</name>
    <dbReference type="NCBI Taxonomy" id="2282107"/>
    <lineage>
        <taxon>Eukaryota</taxon>
        <taxon>Fungi</taxon>
        <taxon>Dikarya</taxon>
        <taxon>Basidiomycota</taxon>
        <taxon>Agaricomycotina</taxon>
        <taxon>Agaricomycetes</taxon>
        <taxon>Hymenochaetales</taxon>
        <taxon>Hymenochaetaceae</taxon>
        <taxon>Pyrrhoderma</taxon>
    </lineage>
</organism>
<accession>A0A286ULM8</accession>
<dbReference type="AlphaFoldDB" id="A0A286ULM8"/>